<reference evidence="1 2" key="1">
    <citation type="submission" date="2007-04" db="EMBL/GenBank/DDBJ databases">
        <title>Complete genome sequence of Burkholderia multivorans ATCC 17616.</title>
        <authorList>
            <person name="Ohtsubo Y."/>
            <person name="Yamashita A."/>
            <person name="Kurokawa K."/>
            <person name="Takami H."/>
            <person name="Yuhara S."/>
            <person name="Nishiyama E."/>
            <person name="Endo R."/>
            <person name="Miyazaki R."/>
            <person name="Ono A."/>
            <person name="Yano K."/>
            <person name="Ito M."/>
            <person name="Sota M."/>
            <person name="Yuji N."/>
            <person name="Hattori M."/>
            <person name="Tsuda M."/>
        </authorList>
    </citation>
    <scope>NUCLEOTIDE SEQUENCE [LARGE SCALE GENOMIC DNA]</scope>
    <source>
        <strain evidence="2">ATCC 17616 / 249</strain>
    </source>
</reference>
<dbReference type="GO" id="GO:0030151">
    <property type="term" value="F:molybdenum ion binding"/>
    <property type="evidence" value="ECO:0007669"/>
    <property type="project" value="InterPro"/>
</dbReference>
<keyword evidence="2" id="KW-1185">Reference proteome</keyword>
<dbReference type="GO" id="GO:0009399">
    <property type="term" value="P:nitrogen fixation"/>
    <property type="evidence" value="ECO:0007669"/>
    <property type="project" value="InterPro"/>
</dbReference>
<dbReference type="KEGG" id="bmj:BMULJ_05377"/>
<name>A0A0H3KPB9_BURM1</name>
<dbReference type="HOGENOM" id="CLU_094545_2_0_4"/>
<dbReference type="Pfam" id="PF04891">
    <property type="entry name" value="NifQ"/>
    <property type="match status" value="1"/>
</dbReference>
<dbReference type="STRING" id="395019.BMULJ_05377"/>
<dbReference type="RefSeq" id="WP_012218453.1">
    <property type="nucleotide sequence ID" value="NC_010087.1"/>
</dbReference>
<dbReference type="Proteomes" id="UP000008815">
    <property type="component" value="Chromosome 3"/>
</dbReference>
<gene>
    <name evidence="1" type="ordered locus">BMULJ_05377</name>
</gene>
<protein>
    <recommendedName>
        <fullName evidence="3">Nitrogen fixation protein NifQ</fullName>
    </recommendedName>
</protein>
<evidence type="ECO:0000313" key="1">
    <source>
        <dbReference type="EMBL" id="BAG47214.1"/>
    </source>
</evidence>
<dbReference type="EMBL" id="AP009387">
    <property type="protein sequence ID" value="BAG47214.1"/>
    <property type="molecule type" value="Genomic_DNA"/>
</dbReference>
<dbReference type="GeneID" id="93168117"/>
<evidence type="ECO:0000313" key="2">
    <source>
        <dbReference type="Proteomes" id="UP000008815"/>
    </source>
</evidence>
<sequence>MKDSKPVDASACAAGAETLRSLLSGAVDQRNPDARLFAVLVAARARRNELALLGLSHAQLTRLLARHFPALSGDVAAELAAPFIVRSLPPAHAKFVATLHALLMRDIGAAVAVDDADCVASIVAHGCLRGDHLWRDLGLDGRDAVAAMLDRYFPAVAARNVGQLRWKKFLAQEAAASLGLPPGPAPGCPGCEDFPVCFPPQR</sequence>
<organism evidence="1 2">
    <name type="scientific">Burkholderia multivorans (strain ATCC 17616 / 249)</name>
    <dbReference type="NCBI Taxonomy" id="395019"/>
    <lineage>
        <taxon>Bacteria</taxon>
        <taxon>Pseudomonadati</taxon>
        <taxon>Pseudomonadota</taxon>
        <taxon>Betaproteobacteria</taxon>
        <taxon>Burkholderiales</taxon>
        <taxon>Burkholderiaceae</taxon>
        <taxon>Burkholderia</taxon>
        <taxon>Burkholderia cepacia complex</taxon>
    </lineage>
</organism>
<proteinExistence type="predicted"/>
<accession>A0A0H3KPB9</accession>
<dbReference type="eggNOG" id="ENOG50331QT">
    <property type="taxonomic scope" value="Bacteria"/>
</dbReference>
<dbReference type="KEGG" id="bmu:Bmul_6153"/>
<dbReference type="AlphaFoldDB" id="A0A0H3KPB9"/>
<dbReference type="InterPro" id="IPR006975">
    <property type="entry name" value="NifQ"/>
</dbReference>
<evidence type="ECO:0008006" key="3">
    <source>
        <dbReference type="Google" id="ProtNLM"/>
    </source>
</evidence>